<comment type="caution">
    <text evidence="1">The sequence shown here is derived from an EMBL/GenBank/DDBJ whole genome shotgun (WGS) entry which is preliminary data.</text>
</comment>
<evidence type="ECO:0000313" key="1">
    <source>
        <dbReference type="EMBL" id="CAG8843251.1"/>
    </source>
</evidence>
<name>A0ACA9SN51_9GLOM</name>
<proteinExistence type="predicted"/>
<dbReference type="Proteomes" id="UP000789920">
    <property type="component" value="Unassembled WGS sequence"/>
</dbReference>
<organism evidence="1 2">
    <name type="scientific">Racocetra persica</name>
    <dbReference type="NCBI Taxonomy" id="160502"/>
    <lineage>
        <taxon>Eukaryota</taxon>
        <taxon>Fungi</taxon>
        <taxon>Fungi incertae sedis</taxon>
        <taxon>Mucoromycota</taxon>
        <taxon>Glomeromycotina</taxon>
        <taxon>Glomeromycetes</taxon>
        <taxon>Diversisporales</taxon>
        <taxon>Gigasporaceae</taxon>
        <taxon>Racocetra</taxon>
    </lineage>
</organism>
<evidence type="ECO:0000313" key="2">
    <source>
        <dbReference type="Proteomes" id="UP000789920"/>
    </source>
</evidence>
<reference evidence="1" key="1">
    <citation type="submission" date="2021-06" db="EMBL/GenBank/DDBJ databases">
        <authorList>
            <person name="Kallberg Y."/>
            <person name="Tangrot J."/>
            <person name="Rosling A."/>
        </authorList>
    </citation>
    <scope>NUCLEOTIDE SEQUENCE</scope>
    <source>
        <strain evidence="1">MA461A</strain>
    </source>
</reference>
<gene>
    <name evidence="1" type="ORF">RPERSI_LOCUS32676</name>
</gene>
<keyword evidence="2" id="KW-1185">Reference proteome</keyword>
<dbReference type="EMBL" id="CAJVQC010137559">
    <property type="protein sequence ID" value="CAG8843251.1"/>
    <property type="molecule type" value="Genomic_DNA"/>
</dbReference>
<protein>
    <submittedName>
        <fullName evidence="1">36995_t:CDS:1</fullName>
    </submittedName>
</protein>
<accession>A0ACA9SN51</accession>
<feature type="non-terminal residue" evidence="1">
    <location>
        <position position="101"/>
    </location>
</feature>
<sequence>MDTKTPQSENNNVNNKKNSVSLTYADTFSEEPSSFKNSPPPSIKNGIISCSRSVSSREMSLSESVKSRSSNNSSCSSINNRVIDLENRVQSLEDMLKVKEE</sequence>